<evidence type="ECO:0000313" key="3">
    <source>
        <dbReference type="Proteomes" id="UP000215914"/>
    </source>
</evidence>
<organism evidence="2 3">
    <name type="scientific">Helianthus annuus</name>
    <name type="common">Common sunflower</name>
    <dbReference type="NCBI Taxonomy" id="4232"/>
    <lineage>
        <taxon>Eukaryota</taxon>
        <taxon>Viridiplantae</taxon>
        <taxon>Streptophyta</taxon>
        <taxon>Embryophyta</taxon>
        <taxon>Tracheophyta</taxon>
        <taxon>Spermatophyta</taxon>
        <taxon>Magnoliopsida</taxon>
        <taxon>eudicotyledons</taxon>
        <taxon>Gunneridae</taxon>
        <taxon>Pentapetalae</taxon>
        <taxon>asterids</taxon>
        <taxon>campanulids</taxon>
        <taxon>Asterales</taxon>
        <taxon>Asteraceae</taxon>
        <taxon>Asteroideae</taxon>
        <taxon>Heliantheae alliance</taxon>
        <taxon>Heliantheae</taxon>
        <taxon>Helianthus</taxon>
    </lineage>
</organism>
<reference evidence="2" key="2">
    <citation type="submission" date="2017-02" db="EMBL/GenBank/DDBJ databases">
        <title>Sunflower complete genome.</title>
        <authorList>
            <person name="Langlade N."/>
            <person name="Munos S."/>
        </authorList>
    </citation>
    <scope>NUCLEOTIDE SEQUENCE [LARGE SCALE GENOMIC DNA]</scope>
    <source>
        <tissue evidence="2">Leaves</tissue>
    </source>
</reference>
<dbReference type="InParanoid" id="A0A251VFP7"/>
<reference evidence="1 3" key="1">
    <citation type="journal article" date="2017" name="Nature">
        <title>The sunflower genome provides insights into oil metabolism, flowering and Asterid evolution.</title>
        <authorList>
            <person name="Badouin H."/>
            <person name="Gouzy J."/>
            <person name="Grassa C.J."/>
            <person name="Murat F."/>
            <person name="Staton S.E."/>
            <person name="Cottret L."/>
            <person name="Lelandais-Briere C."/>
            <person name="Owens G.L."/>
            <person name="Carrere S."/>
            <person name="Mayjonade B."/>
            <person name="Legrand L."/>
            <person name="Gill N."/>
            <person name="Kane N.C."/>
            <person name="Bowers J.E."/>
            <person name="Hubner S."/>
            <person name="Bellec A."/>
            <person name="Berard A."/>
            <person name="Berges H."/>
            <person name="Blanchet N."/>
            <person name="Boniface M.C."/>
            <person name="Brunel D."/>
            <person name="Catrice O."/>
            <person name="Chaidir N."/>
            <person name="Claudel C."/>
            <person name="Donnadieu C."/>
            <person name="Faraut T."/>
            <person name="Fievet G."/>
            <person name="Helmstetter N."/>
            <person name="King M."/>
            <person name="Knapp S.J."/>
            <person name="Lai Z."/>
            <person name="Le Paslier M.C."/>
            <person name="Lippi Y."/>
            <person name="Lorenzon L."/>
            <person name="Mandel J.R."/>
            <person name="Marage G."/>
            <person name="Marchand G."/>
            <person name="Marquand E."/>
            <person name="Bret-Mestries E."/>
            <person name="Morien E."/>
            <person name="Nambeesan S."/>
            <person name="Nguyen T."/>
            <person name="Pegot-Espagnet P."/>
            <person name="Pouilly N."/>
            <person name="Raftis F."/>
            <person name="Sallet E."/>
            <person name="Schiex T."/>
            <person name="Thomas J."/>
            <person name="Vandecasteele C."/>
            <person name="Vares D."/>
            <person name="Vear F."/>
            <person name="Vautrin S."/>
            <person name="Crespi M."/>
            <person name="Mangin B."/>
            <person name="Burke J.M."/>
            <person name="Salse J."/>
            <person name="Munos S."/>
            <person name="Vincourt P."/>
            <person name="Rieseberg L.H."/>
            <person name="Langlade N.B."/>
        </authorList>
    </citation>
    <scope>NUCLEOTIDE SEQUENCE [LARGE SCALE GENOMIC DNA]</scope>
    <source>
        <strain evidence="3">cv. SF193</strain>
        <tissue evidence="1">Leaves</tissue>
    </source>
</reference>
<evidence type="ECO:0000313" key="2">
    <source>
        <dbReference type="EMBL" id="OTG34089.1"/>
    </source>
</evidence>
<evidence type="ECO:0000313" key="1">
    <source>
        <dbReference type="EMBL" id="KAF5818337.1"/>
    </source>
</evidence>
<sequence>MQSVSPVPFPINSHPSSIKKTLNCLPLSIPFFAPQNPPTHLQILQILSRYISSSLNR</sequence>
<dbReference type="Gramene" id="mRNA:HanXRQr2_Chr02g0063921">
    <property type="protein sequence ID" value="CDS:HanXRQr2_Chr02g0063921.1"/>
    <property type="gene ID" value="HanXRQr2_Chr02g0063921"/>
</dbReference>
<accession>A0A251VFP7</accession>
<name>A0A251VFP7_HELAN</name>
<reference evidence="1" key="3">
    <citation type="submission" date="2020-06" db="EMBL/GenBank/DDBJ databases">
        <title>Helianthus annuus Genome sequencing and assembly Release 2.</title>
        <authorList>
            <person name="Gouzy J."/>
            <person name="Langlade N."/>
            <person name="Munos S."/>
        </authorList>
    </citation>
    <scope>NUCLEOTIDE SEQUENCE</scope>
    <source>
        <tissue evidence="1">Leaves</tissue>
    </source>
</reference>
<gene>
    <name evidence="2" type="ORF">HannXRQ_Chr02g0041881</name>
    <name evidence="1" type="ORF">HanXRQr2_Chr02g0063921</name>
</gene>
<dbReference type="AlphaFoldDB" id="A0A251VFP7"/>
<keyword evidence="3" id="KW-1185">Reference proteome</keyword>
<dbReference type="Proteomes" id="UP000215914">
    <property type="component" value="Chromosome 2"/>
</dbReference>
<dbReference type="EMBL" id="MNCJ02000317">
    <property type="protein sequence ID" value="KAF5818337.1"/>
    <property type="molecule type" value="Genomic_DNA"/>
</dbReference>
<dbReference type="EMBL" id="CM007891">
    <property type="protein sequence ID" value="OTG34089.1"/>
    <property type="molecule type" value="Genomic_DNA"/>
</dbReference>
<protein>
    <submittedName>
        <fullName evidence="2">Uncharacterized protein</fullName>
    </submittedName>
</protein>
<proteinExistence type="predicted"/>